<dbReference type="AlphaFoldDB" id="A0A482V6C9"/>
<proteinExistence type="inferred from homology"/>
<sequence>MEVTSSNFKEILPKLEEDINRSTFLAIDCEFSGLNVVSEINAYDTPKQYYEKVRKNCKEFLVIQYGLSAFRFEPSDGEFKQQSYNFYIFRRPVNKNIPDQRFLCQTSSINFLTTQGFDFNKLFKSGISYLNITEESDYRDKLEEKQKLRNNQISSQQNSEVIPIPDDMQPMIDDILRQLGEFLDTDGVELELPKCNAFMRRLIYQTTAQKYKNKILLQTKQLKNKDRILVATKFKTKEEQQEIEKKLFEEELTVLDDFIGFTKVLRLIVDSGKLVVGHNMCLDFFHTIDKFLTPLPVDYEEFKECAHSLFKNILDTKFMASSEDFKDLIPSTILKDLIETTSKTPFQLPPIAIEDEGQGYSVEDKKEHEAGYDAYITGVCFLSMWSYLGKLNEISLEDTFKDLHLLEPFVNKLFLMMLRDNQYIHLGSQDPNPPRDHVFYLTFPRDWKLNNIIELFSPFGSVYVAWINETSAYVGLYKREQAAVALSTLSQSDTYSIMTYSRRQSQLSGIKTPLASPAPTNRKKRYVENTTRGGMSKKFEPILEDESEAGSTPKNTRKGSAKIFSESDAWD</sequence>
<dbReference type="FunFam" id="3.30.420.10:FF:000035">
    <property type="entry name" value="Poly(A)-specific ribonuclease PARN"/>
    <property type="match status" value="1"/>
</dbReference>
<dbReference type="OrthoDB" id="1432093at2759"/>
<comment type="caution">
    <text evidence="4">The sequence shown here is derived from an EMBL/GenBank/DDBJ whole genome shotgun (WGS) entry which is preliminary data.</text>
</comment>
<dbReference type="GO" id="GO:1990432">
    <property type="term" value="P:siRNA 3'-end processing"/>
    <property type="evidence" value="ECO:0007669"/>
    <property type="project" value="TreeGrafter"/>
</dbReference>
<dbReference type="GO" id="GO:1990431">
    <property type="term" value="P:priRNA 3'-end processing"/>
    <property type="evidence" value="ECO:0007669"/>
    <property type="project" value="TreeGrafter"/>
</dbReference>
<dbReference type="InterPro" id="IPR036397">
    <property type="entry name" value="RNaseH_sf"/>
</dbReference>
<evidence type="ECO:0000313" key="5">
    <source>
        <dbReference type="Proteomes" id="UP000292052"/>
    </source>
</evidence>
<dbReference type="InterPro" id="IPR051181">
    <property type="entry name" value="CAF1_poly(A)_ribonucleases"/>
</dbReference>
<dbReference type="PANTHER" id="PTHR15092:SF44">
    <property type="entry name" value="POLY(A)-SPECIFIC RIBONUCLEASE PARN"/>
    <property type="match status" value="1"/>
</dbReference>
<feature type="region of interest" description="Disordered" evidence="2">
    <location>
        <begin position="508"/>
        <end position="571"/>
    </location>
</feature>
<dbReference type="InterPro" id="IPR036867">
    <property type="entry name" value="R3H_dom_sf"/>
</dbReference>
<dbReference type="Pfam" id="PF04857">
    <property type="entry name" value="CAF1"/>
    <property type="match status" value="1"/>
</dbReference>
<dbReference type="CDD" id="cd12428">
    <property type="entry name" value="RRM_PARN"/>
    <property type="match status" value="1"/>
</dbReference>
<dbReference type="InterPro" id="IPR012337">
    <property type="entry name" value="RNaseH-like_sf"/>
</dbReference>
<dbReference type="Proteomes" id="UP000292052">
    <property type="component" value="Unassembled WGS sequence"/>
</dbReference>
<dbReference type="GO" id="GO:0004535">
    <property type="term" value="F:poly(A)-specific ribonuclease activity"/>
    <property type="evidence" value="ECO:0007669"/>
    <property type="project" value="InterPro"/>
</dbReference>
<dbReference type="GO" id="GO:0005737">
    <property type="term" value="C:cytoplasm"/>
    <property type="evidence" value="ECO:0007669"/>
    <property type="project" value="InterPro"/>
</dbReference>
<accession>A0A482V6C9</accession>
<dbReference type="SUPFAM" id="SSF82708">
    <property type="entry name" value="R3H domain"/>
    <property type="match status" value="1"/>
</dbReference>
<dbReference type="GO" id="GO:0000289">
    <property type="term" value="P:nuclear-transcribed mRNA poly(A) tail shortening"/>
    <property type="evidence" value="ECO:0007669"/>
    <property type="project" value="TreeGrafter"/>
</dbReference>
<feature type="domain" description="Poly(A)-specific ribonuclease RNA-binding" evidence="3">
    <location>
        <begin position="429"/>
        <end position="502"/>
    </location>
</feature>
<comment type="similarity">
    <text evidence="1">Belongs to the CAF1 family.</text>
</comment>
<gene>
    <name evidence="4" type="ORF">BDFB_003060</name>
</gene>
<dbReference type="InterPro" id="IPR012677">
    <property type="entry name" value="Nucleotide-bd_a/b_plait_sf"/>
</dbReference>
<dbReference type="GO" id="GO:0005634">
    <property type="term" value="C:nucleus"/>
    <property type="evidence" value="ECO:0007669"/>
    <property type="project" value="InterPro"/>
</dbReference>
<evidence type="ECO:0000313" key="4">
    <source>
        <dbReference type="EMBL" id="RZB38999.1"/>
    </source>
</evidence>
<dbReference type="InterPro" id="IPR014789">
    <property type="entry name" value="PolyA-riboNase_RNA-binding"/>
</dbReference>
<reference evidence="4 5" key="1">
    <citation type="submission" date="2017-03" db="EMBL/GenBank/DDBJ databases">
        <title>Genome of the blue death feigning beetle - Asbolus verrucosus.</title>
        <authorList>
            <person name="Rider S.D."/>
        </authorList>
    </citation>
    <scope>NUCLEOTIDE SEQUENCE [LARGE SCALE GENOMIC DNA]</scope>
    <source>
        <strain evidence="4">Butters</strain>
        <tissue evidence="4">Head and leg muscle</tissue>
    </source>
</reference>
<dbReference type="STRING" id="1661398.A0A482V6C9"/>
<dbReference type="GO" id="GO:0003723">
    <property type="term" value="F:RNA binding"/>
    <property type="evidence" value="ECO:0007669"/>
    <property type="project" value="InterPro"/>
</dbReference>
<dbReference type="SUPFAM" id="SSF54928">
    <property type="entry name" value="RNA-binding domain, RBD"/>
    <property type="match status" value="1"/>
</dbReference>
<evidence type="ECO:0000256" key="1">
    <source>
        <dbReference type="ARBA" id="ARBA00008372"/>
    </source>
</evidence>
<dbReference type="InterPro" id="IPR035979">
    <property type="entry name" value="RBD_domain_sf"/>
</dbReference>
<evidence type="ECO:0000259" key="3">
    <source>
        <dbReference type="Pfam" id="PF08675"/>
    </source>
</evidence>
<dbReference type="GO" id="GO:0046872">
    <property type="term" value="F:metal ion binding"/>
    <property type="evidence" value="ECO:0007669"/>
    <property type="project" value="InterPro"/>
</dbReference>
<dbReference type="Gene3D" id="3.30.70.330">
    <property type="match status" value="1"/>
</dbReference>
<evidence type="ECO:0000256" key="2">
    <source>
        <dbReference type="SAM" id="MobiDB-lite"/>
    </source>
</evidence>
<dbReference type="PANTHER" id="PTHR15092">
    <property type="entry name" value="POLY A -SPECIFIC RIBONUCLEASE/TARGET OF EGR1, MEMBER 1"/>
    <property type="match status" value="1"/>
</dbReference>
<dbReference type="EMBL" id="QDEB01132147">
    <property type="protein sequence ID" value="RZB38999.1"/>
    <property type="molecule type" value="Genomic_DNA"/>
</dbReference>
<dbReference type="Pfam" id="PF08675">
    <property type="entry name" value="RNA_bind"/>
    <property type="match status" value="1"/>
</dbReference>
<name>A0A482V6C9_ASBVE</name>
<organism evidence="4 5">
    <name type="scientific">Asbolus verrucosus</name>
    <name type="common">Desert ironclad beetle</name>
    <dbReference type="NCBI Taxonomy" id="1661398"/>
    <lineage>
        <taxon>Eukaryota</taxon>
        <taxon>Metazoa</taxon>
        <taxon>Ecdysozoa</taxon>
        <taxon>Arthropoda</taxon>
        <taxon>Hexapoda</taxon>
        <taxon>Insecta</taxon>
        <taxon>Pterygota</taxon>
        <taxon>Neoptera</taxon>
        <taxon>Endopterygota</taxon>
        <taxon>Coleoptera</taxon>
        <taxon>Polyphaga</taxon>
        <taxon>Cucujiformia</taxon>
        <taxon>Tenebrionidae</taxon>
        <taxon>Pimeliinae</taxon>
        <taxon>Asbolus</taxon>
    </lineage>
</organism>
<dbReference type="InterPro" id="IPR006941">
    <property type="entry name" value="RNase_CAF1"/>
</dbReference>
<dbReference type="CDD" id="cd02637">
    <property type="entry name" value="R3H_PARN"/>
    <property type="match status" value="1"/>
</dbReference>
<protein>
    <submittedName>
        <fullName evidence="4">Poly(A)-specific ribonuclease PARN</fullName>
    </submittedName>
</protein>
<dbReference type="Gene3D" id="3.30.420.10">
    <property type="entry name" value="Ribonuclease H-like superfamily/Ribonuclease H"/>
    <property type="match status" value="2"/>
</dbReference>
<dbReference type="InterPro" id="IPR034042">
    <property type="entry name" value="PARN_R3H"/>
</dbReference>
<dbReference type="SUPFAM" id="SSF53098">
    <property type="entry name" value="Ribonuclease H-like"/>
    <property type="match status" value="1"/>
</dbReference>
<keyword evidence="5" id="KW-1185">Reference proteome</keyword>